<dbReference type="HOGENOM" id="CLU_2291714_0_0_1"/>
<dbReference type="RefSeq" id="XP_009161040.1">
    <property type="nucleotide sequence ID" value="XM_009162792.1"/>
</dbReference>
<sequence length="101" mass="11059">MNLERTESPSHAEVEAGSRSAPYVAGQEVAMQLVSESPVASITAAEERRACPKIGWHIMPLIMITFMFQYIDKVILSGATRFGIIQDLHLYTAAGINPKTP</sequence>
<name>H6C902_EXODN</name>
<proteinExistence type="predicted"/>
<dbReference type="Proteomes" id="UP000007304">
    <property type="component" value="Unassembled WGS sequence"/>
</dbReference>
<reference evidence="1" key="1">
    <citation type="submission" date="2011-07" db="EMBL/GenBank/DDBJ databases">
        <title>The Genome Sequence of Exophiala (Wangiella) dermatitidis NIH/UT8656.</title>
        <authorList>
            <consortium name="The Broad Institute Genome Sequencing Platform"/>
            <person name="Cuomo C."/>
            <person name="Wang Z."/>
            <person name="Hunicke-Smith S."/>
            <person name="Szanislo P.J."/>
            <person name="Earl A."/>
            <person name="Young S.K."/>
            <person name="Zeng Q."/>
            <person name="Gargeya S."/>
            <person name="Fitzgerald M."/>
            <person name="Haas B."/>
            <person name="Abouelleil A."/>
            <person name="Alvarado L."/>
            <person name="Arachchi H.M."/>
            <person name="Berlin A."/>
            <person name="Brown A."/>
            <person name="Chapman S.B."/>
            <person name="Chen Z."/>
            <person name="Dunbar C."/>
            <person name="Freedman E."/>
            <person name="Gearin G."/>
            <person name="Gellesch M."/>
            <person name="Goldberg J."/>
            <person name="Griggs A."/>
            <person name="Gujja S."/>
            <person name="Heiman D."/>
            <person name="Howarth C."/>
            <person name="Larson L."/>
            <person name="Lui A."/>
            <person name="MacDonald P.J.P."/>
            <person name="Montmayeur A."/>
            <person name="Murphy C."/>
            <person name="Neiman D."/>
            <person name="Pearson M."/>
            <person name="Priest M."/>
            <person name="Roberts A."/>
            <person name="Saif S."/>
            <person name="Shea T."/>
            <person name="Shenoy N."/>
            <person name="Sisk P."/>
            <person name="Stolte C."/>
            <person name="Sykes S."/>
            <person name="Wortman J."/>
            <person name="Nusbaum C."/>
            <person name="Birren B."/>
        </authorList>
    </citation>
    <scope>NUCLEOTIDE SEQUENCE</scope>
    <source>
        <strain evidence="1">NIH/UT8656</strain>
    </source>
</reference>
<dbReference type="AlphaFoldDB" id="H6C902"/>
<organism evidence="1 2">
    <name type="scientific">Exophiala dermatitidis (strain ATCC 34100 / CBS 525.76 / NIH/UT8656)</name>
    <name type="common">Black yeast</name>
    <name type="synonym">Wangiella dermatitidis</name>
    <dbReference type="NCBI Taxonomy" id="858893"/>
    <lineage>
        <taxon>Eukaryota</taxon>
        <taxon>Fungi</taxon>
        <taxon>Dikarya</taxon>
        <taxon>Ascomycota</taxon>
        <taxon>Pezizomycotina</taxon>
        <taxon>Eurotiomycetes</taxon>
        <taxon>Chaetothyriomycetidae</taxon>
        <taxon>Chaetothyriales</taxon>
        <taxon>Herpotrichiellaceae</taxon>
        <taxon>Exophiala</taxon>
    </lineage>
</organism>
<dbReference type="InParanoid" id="H6C902"/>
<dbReference type="GeneID" id="20313173"/>
<dbReference type="EMBL" id="JH226136">
    <property type="protein sequence ID" value="EHY60579.1"/>
    <property type="molecule type" value="Genomic_DNA"/>
</dbReference>
<evidence type="ECO:0000313" key="1">
    <source>
        <dbReference type="EMBL" id="EHY60579.1"/>
    </source>
</evidence>
<gene>
    <name evidence="1" type="ORF">HMPREF1120_08534</name>
</gene>
<dbReference type="VEuPathDB" id="FungiDB:HMPREF1120_08534"/>
<protein>
    <submittedName>
        <fullName evidence="1">Uncharacterized protein</fullName>
    </submittedName>
</protein>
<keyword evidence="2" id="KW-1185">Reference proteome</keyword>
<accession>H6C902</accession>
<evidence type="ECO:0000313" key="2">
    <source>
        <dbReference type="Proteomes" id="UP000007304"/>
    </source>
</evidence>